<evidence type="ECO:0000256" key="2">
    <source>
        <dbReference type="ARBA" id="ARBA00009096"/>
    </source>
</evidence>
<evidence type="ECO:0000256" key="5">
    <source>
        <dbReference type="ARBA" id="ARBA00022989"/>
    </source>
</evidence>
<dbReference type="PANTHER" id="PTHR31204">
    <property type="entry name" value="SIGMA INTRACELLULAR RECEPTOR 2"/>
    <property type="match status" value="1"/>
</dbReference>
<organism evidence="11 12">
    <name type="scientific">Tripterygium wilfordii</name>
    <name type="common">Thunder God vine</name>
    <dbReference type="NCBI Taxonomy" id="458696"/>
    <lineage>
        <taxon>Eukaryota</taxon>
        <taxon>Viridiplantae</taxon>
        <taxon>Streptophyta</taxon>
        <taxon>Embryophyta</taxon>
        <taxon>Tracheophyta</taxon>
        <taxon>Spermatophyta</taxon>
        <taxon>Magnoliopsida</taxon>
        <taxon>eudicotyledons</taxon>
        <taxon>Gunneridae</taxon>
        <taxon>Pentapetalae</taxon>
        <taxon>rosids</taxon>
        <taxon>fabids</taxon>
        <taxon>Celastrales</taxon>
        <taxon>Celastraceae</taxon>
        <taxon>Tripterygium</taxon>
    </lineage>
</organism>
<keyword evidence="3 7" id="KW-0812">Transmembrane</keyword>
<reference evidence="11 12" key="1">
    <citation type="journal article" date="2020" name="Nat. Commun.">
        <title>Genome of Tripterygium wilfordii and identification of cytochrome P450 involved in triptolide biosynthesis.</title>
        <authorList>
            <person name="Tu L."/>
            <person name="Su P."/>
            <person name="Zhang Z."/>
            <person name="Gao L."/>
            <person name="Wang J."/>
            <person name="Hu T."/>
            <person name="Zhou J."/>
            <person name="Zhang Y."/>
            <person name="Zhao Y."/>
            <person name="Liu Y."/>
            <person name="Song Y."/>
            <person name="Tong Y."/>
            <person name="Lu Y."/>
            <person name="Yang J."/>
            <person name="Xu C."/>
            <person name="Jia M."/>
            <person name="Peters R.J."/>
            <person name="Huang L."/>
            <person name="Gao W."/>
        </authorList>
    </citation>
    <scope>NUCLEOTIDE SEQUENCE [LARGE SCALE GENOMIC DNA]</scope>
    <source>
        <strain evidence="12">cv. XIE 37</strain>
        <tissue evidence="11">Leaf</tissue>
    </source>
</reference>
<dbReference type="OrthoDB" id="433124at2759"/>
<keyword evidence="12" id="KW-1185">Reference proteome</keyword>
<dbReference type="GO" id="GO:0005789">
    <property type="term" value="C:endoplasmic reticulum membrane"/>
    <property type="evidence" value="ECO:0007669"/>
    <property type="project" value="UniProtKB-SubCell"/>
</dbReference>
<dbReference type="EMBL" id="JAAARO010000006">
    <property type="protein sequence ID" value="KAF5746402.1"/>
    <property type="molecule type" value="Genomic_DNA"/>
</dbReference>
<dbReference type="InterPro" id="IPR051987">
    <property type="entry name" value="Sigma-2_receptor-like"/>
</dbReference>
<feature type="region of interest" description="Disordered" evidence="8">
    <location>
        <begin position="148"/>
        <end position="169"/>
    </location>
</feature>
<evidence type="ECO:0000259" key="10">
    <source>
        <dbReference type="PROSITE" id="PS51751"/>
    </source>
</evidence>
<evidence type="ECO:0000256" key="8">
    <source>
        <dbReference type="SAM" id="MobiDB-lite"/>
    </source>
</evidence>
<feature type="compositionally biased region" description="Basic and acidic residues" evidence="8">
    <location>
        <begin position="159"/>
        <end position="169"/>
    </location>
</feature>
<dbReference type="AlphaFoldDB" id="A0A7J7DJ68"/>
<comment type="caution">
    <text evidence="11">The sequence shown here is derived from an EMBL/GenBank/DDBJ whole genome shotgun (WGS) entry which is preliminary data.</text>
</comment>
<dbReference type="Pfam" id="PF05241">
    <property type="entry name" value="EBP"/>
    <property type="match status" value="1"/>
</dbReference>
<comment type="similarity">
    <text evidence="2">Belongs to the TMEM97/sigma-2 receptor family.</text>
</comment>
<proteinExistence type="inferred from homology"/>
<keyword evidence="6 7" id="KW-0472">Membrane</keyword>
<dbReference type="InterPro" id="IPR016964">
    <property type="entry name" value="Sigma2_recept"/>
</dbReference>
<evidence type="ECO:0000256" key="1">
    <source>
        <dbReference type="ARBA" id="ARBA00004477"/>
    </source>
</evidence>
<dbReference type="Proteomes" id="UP000593562">
    <property type="component" value="Unassembled WGS sequence"/>
</dbReference>
<feature type="transmembrane region" description="Helical" evidence="7">
    <location>
        <begin position="63"/>
        <end position="85"/>
    </location>
</feature>
<dbReference type="PANTHER" id="PTHR31204:SF1">
    <property type="entry name" value="SIGMA INTRACELLULAR RECEPTOR 2"/>
    <property type="match status" value="1"/>
</dbReference>
<keyword evidence="4" id="KW-0256">Endoplasmic reticulum</keyword>
<evidence type="ECO:0000313" key="12">
    <source>
        <dbReference type="Proteomes" id="UP000593562"/>
    </source>
</evidence>
<evidence type="ECO:0000256" key="7">
    <source>
        <dbReference type="PIRNR" id="PIRNR031032"/>
    </source>
</evidence>
<dbReference type="PIRSF" id="PIRSF031032">
    <property type="entry name" value="TMP_97_prd"/>
    <property type="match status" value="1"/>
</dbReference>
<name>A0A7J7DJ68_TRIWF</name>
<feature type="transmembrane region" description="Helical" evidence="7">
    <location>
        <begin position="129"/>
        <end position="145"/>
    </location>
</feature>
<keyword evidence="9" id="KW-0732">Signal</keyword>
<feature type="chain" id="PRO_5029733037" description="EXPERA domain-containing protein" evidence="9">
    <location>
        <begin position="23"/>
        <end position="169"/>
    </location>
</feature>
<dbReference type="FunCoup" id="A0A7J7DJ68">
    <property type="interactions" value="1050"/>
</dbReference>
<evidence type="ECO:0000256" key="6">
    <source>
        <dbReference type="ARBA" id="ARBA00023136"/>
    </source>
</evidence>
<feature type="signal peptide" evidence="9">
    <location>
        <begin position="1"/>
        <end position="22"/>
    </location>
</feature>
<evidence type="ECO:0000256" key="4">
    <source>
        <dbReference type="ARBA" id="ARBA00022824"/>
    </source>
</evidence>
<dbReference type="PROSITE" id="PS51751">
    <property type="entry name" value="EXPERA"/>
    <property type="match status" value="1"/>
</dbReference>
<accession>A0A7J7DJ68</accession>
<feature type="transmembrane region" description="Helical" evidence="7">
    <location>
        <begin position="97"/>
        <end position="117"/>
    </location>
</feature>
<dbReference type="InParanoid" id="A0A7J7DJ68"/>
<evidence type="ECO:0000313" key="11">
    <source>
        <dbReference type="EMBL" id="KAF5746402.1"/>
    </source>
</evidence>
<gene>
    <name evidence="11" type="ORF">HS088_TW06G00573</name>
</gene>
<sequence>MGALVKLLDIVLFPFLLTIALAAPLMDFQAILPHGLYPDYLINLKQWYTREFGDYLFVEKPNFFVGLVWLELLFQWPLTLINLYGILGAKSWLPTTCLIFGASVFTSTVAISTELILSGKASDKMLTSYLPFLGFGVLATLRGLMPPSGKATSGSAFGRRPELARKKKA</sequence>
<evidence type="ECO:0000256" key="3">
    <source>
        <dbReference type="ARBA" id="ARBA00022692"/>
    </source>
</evidence>
<feature type="domain" description="EXPERA" evidence="10">
    <location>
        <begin position="8"/>
        <end position="140"/>
    </location>
</feature>
<keyword evidence="5 7" id="KW-1133">Transmembrane helix</keyword>
<evidence type="ECO:0000256" key="9">
    <source>
        <dbReference type="SAM" id="SignalP"/>
    </source>
</evidence>
<protein>
    <recommendedName>
        <fullName evidence="10">EXPERA domain-containing protein</fullName>
    </recommendedName>
</protein>
<dbReference type="InterPro" id="IPR033118">
    <property type="entry name" value="EXPERA"/>
</dbReference>
<comment type="subcellular location">
    <subcellularLocation>
        <location evidence="1">Endoplasmic reticulum membrane</location>
        <topology evidence="1">Multi-pass membrane protein</topology>
    </subcellularLocation>
</comment>